<organism evidence="2 3">
    <name type="scientific">Diploscapter pachys</name>
    <dbReference type="NCBI Taxonomy" id="2018661"/>
    <lineage>
        <taxon>Eukaryota</taxon>
        <taxon>Metazoa</taxon>
        <taxon>Ecdysozoa</taxon>
        <taxon>Nematoda</taxon>
        <taxon>Chromadorea</taxon>
        <taxon>Rhabditida</taxon>
        <taxon>Rhabditina</taxon>
        <taxon>Rhabditomorpha</taxon>
        <taxon>Rhabditoidea</taxon>
        <taxon>Rhabditidae</taxon>
        <taxon>Diploscapter</taxon>
    </lineage>
</organism>
<reference evidence="2 3" key="1">
    <citation type="journal article" date="2017" name="Curr. Biol.">
        <title>Genome architecture and evolution of a unichromosomal asexual nematode.</title>
        <authorList>
            <person name="Fradin H."/>
            <person name="Zegar C."/>
            <person name="Gutwein M."/>
            <person name="Lucas J."/>
            <person name="Kovtun M."/>
            <person name="Corcoran D."/>
            <person name="Baugh L.R."/>
            <person name="Kiontke K."/>
            <person name="Gunsalus K."/>
            <person name="Fitch D.H."/>
            <person name="Piano F."/>
        </authorList>
    </citation>
    <scope>NUCLEOTIDE SEQUENCE [LARGE SCALE GENOMIC DNA]</scope>
    <source>
        <strain evidence="2">PF1309</strain>
    </source>
</reference>
<dbReference type="InterPro" id="IPR036047">
    <property type="entry name" value="F-box-like_dom_sf"/>
</dbReference>
<dbReference type="AlphaFoldDB" id="A0A2A2LX18"/>
<protein>
    <recommendedName>
        <fullName evidence="1">F-box domain-containing protein</fullName>
    </recommendedName>
</protein>
<evidence type="ECO:0000313" key="3">
    <source>
        <dbReference type="Proteomes" id="UP000218231"/>
    </source>
</evidence>
<sequence length="112" mass="13502">MLANLPVEIILLICQYPEFKDLGQLAWTNKRMMQIIRKYLPIALEIAFERKILFYRPDPPEWRWNSSIAYFKDKLYYLVGWDPKAKENTNRVDMDNGKQDLFFLVQLVMLKQ</sequence>
<dbReference type="SUPFAM" id="SSF81383">
    <property type="entry name" value="F-box domain"/>
    <property type="match status" value="1"/>
</dbReference>
<dbReference type="OrthoDB" id="45365at2759"/>
<feature type="domain" description="F-box" evidence="1">
    <location>
        <begin position="1"/>
        <end position="51"/>
    </location>
</feature>
<evidence type="ECO:0000313" key="2">
    <source>
        <dbReference type="EMBL" id="PAV90739.1"/>
    </source>
</evidence>
<dbReference type="Proteomes" id="UP000218231">
    <property type="component" value="Unassembled WGS sequence"/>
</dbReference>
<accession>A0A2A2LX18</accession>
<proteinExistence type="predicted"/>
<dbReference type="InterPro" id="IPR001810">
    <property type="entry name" value="F-box_dom"/>
</dbReference>
<dbReference type="EMBL" id="LIAE01006360">
    <property type="protein sequence ID" value="PAV90739.1"/>
    <property type="molecule type" value="Genomic_DNA"/>
</dbReference>
<gene>
    <name evidence="2" type="ORF">WR25_10443</name>
</gene>
<comment type="caution">
    <text evidence="2">The sequence shown here is derived from an EMBL/GenBank/DDBJ whole genome shotgun (WGS) entry which is preliminary data.</text>
</comment>
<name>A0A2A2LX18_9BILA</name>
<evidence type="ECO:0000259" key="1">
    <source>
        <dbReference type="PROSITE" id="PS50181"/>
    </source>
</evidence>
<keyword evidence="3" id="KW-1185">Reference proteome</keyword>
<dbReference type="PROSITE" id="PS50181">
    <property type="entry name" value="FBOX"/>
    <property type="match status" value="1"/>
</dbReference>
<dbReference type="CDD" id="cd09917">
    <property type="entry name" value="F-box_SF"/>
    <property type="match status" value="1"/>
</dbReference>